<evidence type="ECO:0000313" key="2">
    <source>
        <dbReference type="EMBL" id="KAF9743964.1"/>
    </source>
</evidence>
<evidence type="ECO:0000256" key="1">
    <source>
        <dbReference type="SAM" id="SignalP"/>
    </source>
</evidence>
<comment type="caution">
    <text evidence="2">The sequence shown here is derived from an EMBL/GenBank/DDBJ whole genome shotgun (WGS) entry which is preliminary data.</text>
</comment>
<organism evidence="2 3">
    <name type="scientific">Bionectria ochroleuca</name>
    <name type="common">Gliocladium roseum</name>
    <dbReference type="NCBI Taxonomy" id="29856"/>
    <lineage>
        <taxon>Eukaryota</taxon>
        <taxon>Fungi</taxon>
        <taxon>Dikarya</taxon>
        <taxon>Ascomycota</taxon>
        <taxon>Pezizomycotina</taxon>
        <taxon>Sordariomycetes</taxon>
        <taxon>Hypocreomycetidae</taxon>
        <taxon>Hypocreales</taxon>
        <taxon>Bionectriaceae</taxon>
        <taxon>Clonostachys</taxon>
    </lineage>
</organism>
<name>A0A8H7K354_BIOOC</name>
<feature type="chain" id="PRO_5034378744" evidence="1">
    <location>
        <begin position="23"/>
        <end position="198"/>
    </location>
</feature>
<feature type="signal peptide" evidence="1">
    <location>
        <begin position="1"/>
        <end position="22"/>
    </location>
</feature>
<accession>A0A8H7K354</accession>
<keyword evidence="1" id="KW-0732">Signal</keyword>
<evidence type="ECO:0000313" key="3">
    <source>
        <dbReference type="Proteomes" id="UP000616885"/>
    </source>
</evidence>
<dbReference type="EMBL" id="JADCTT010000016">
    <property type="protein sequence ID" value="KAF9743964.1"/>
    <property type="molecule type" value="Genomic_DNA"/>
</dbReference>
<gene>
    <name evidence="2" type="ORF">IM811_006304</name>
</gene>
<protein>
    <submittedName>
        <fullName evidence="2">Uncharacterized protein</fullName>
    </submittedName>
</protein>
<reference evidence="2" key="1">
    <citation type="submission" date="2020-10" db="EMBL/GenBank/DDBJ databases">
        <title>High-Quality Genome Resource of Clonostachys rosea strain S41 by Oxford Nanopore Long-Read Sequencing.</title>
        <authorList>
            <person name="Wang H."/>
        </authorList>
    </citation>
    <scope>NUCLEOTIDE SEQUENCE</scope>
    <source>
        <strain evidence="2">S41</strain>
    </source>
</reference>
<dbReference type="Proteomes" id="UP000616885">
    <property type="component" value="Unassembled WGS sequence"/>
</dbReference>
<sequence>MRATLLHSFAVFAISLPSFVSAAEPRAVDAKQVILGDFDAIYNLTQQAIDFEKYGYDRFRANGDCVKTLINLGKKEVQINKTKHPVTPLNDNDQKEVCDAFSGRRYIIHQGRLMNAFQDGIFQGTKASFAGYYGALVRRFIPIFSEFEDWVIKTIPNCKVRALTDRDVLLVFRQDAATTIELSRGYNKAQEDQIPDFV</sequence>
<proteinExistence type="predicted"/>
<dbReference type="AlphaFoldDB" id="A0A8H7K354"/>